<name>A0A1U9YY31_9HYPH</name>
<keyword evidence="3" id="KW-1185">Reference proteome</keyword>
<organism evidence="2 3">
    <name type="scientific">Martelella mediterranea DSM 17316</name>
    <dbReference type="NCBI Taxonomy" id="1122214"/>
    <lineage>
        <taxon>Bacteria</taxon>
        <taxon>Pseudomonadati</taxon>
        <taxon>Pseudomonadota</taxon>
        <taxon>Alphaproteobacteria</taxon>
        <taxon>Hyphomicrobiales</taxon>
        <taxon>Aurantimonadaceae</taxon>
        <taxon>Martelella</taxon>
    </lineage>
</organism>
<evidence type="ECO:0000259" key="1">
    <source>
        <dbReference type="Pfam" id="PF00582"/>
    </source>
</evidence>
<dbReference type="EMBL" id="CP020330">
    <property type="protein sequence ID" value="AQZ50346.1"/>
    <property type="molecule type" value="Genomic_DNA"/>
</dbReference>
<dbReference type="AlphaFoldDB" id="A0A1U9YY31"/>
<dbReference type="CDD" id="cd00293">
    <property type="entry name" value="USP-like"/>
    <property type="match status" value="1"/>
</dbReference>
<gene>
    <name evidence="2" type="ORF">Mame_00972</name>
</gene>
<reference evidence="2 3" key="1">
    <citation type="submission" date="2017-03" db="EMBL/GenBank/DDBJ databases">
        <title>Foreign affairs: Plasmid Transfer between Roseobacters and Rhizobia.</title>
        <authorList>
            <person name="Bartling P."/>
            <person name="Bunk B."/>
            <person name="Overmann J."/>
            <person name="Brinkmann H."/>
            <person name="Petersen J."/>
        </authorList>
    </citation>
    <scope>NUCLEOTIDE SEQUENCE [LARGE SCALE GENOMIC DNA]</scope>
    <source>
        <strain evidence="2 3">MACL11</strain>
    </source>
</reference>
<dbReference type="OrthoDB" id="9792500at2"/>
<protein>
    <submittedName>
        <fullName evidence="2">Universal stress protein family protein</fullName>
    </submittedName>
</protein>
<sequence length="138" mass="14636">MFTKIMVPVDLAHAEKLERGLKAAGDIGKLFGASVVYVGVTSSAPGALGHNPEEYRQKLEAFAKAQQSEHGLTTDIHVVVAHDPAVDINQALARAVDELGCDLVVMATHVPNLADHFMHSHGGQLATHTKASVLLVRG</sequence>
<dbReference type="STRING" id="1122214.Mame_00972"/>
<dbReference type="Pfam" id="PF00582">
    <property type="entry name" value="Usp"/>
    <property type="match status" value="1"/>
</dbReference>
<dbReference type="SUPFAM" id="SSF52402">
    <property type="entry name" value="Adenine nucleotide alpha hydrolases-like"/>
    <property type="match status" value="1"/>
</dbReference>
<evidence type="ECO:0000313" key="3">
    <source>
        <dbReference type="Proteomes" id="UP000191135"/>
    </source>
</evidence>
<dbReference type="InterPro" id="IPR006016">
    <property type="entry name" value="UspA"/>
</dbReference>
<proteinExistence type="predicted"/>
<accession>A0A1U9YY31</accession>
<dbReference type="InterPro" id="IPR014729">
    <property type="entry name" value="Rossmann-like_a/b/a_fold"/>
</dbReference>
<feature type="domain" description="UspA" evidence="1">
    <location>
        <begin position="1"/>
        <end position="137"/>
    </location>
</feature>
<dbReference type="Gene3D" id="3.40.50.620">
    <property type="entry name" value="HUPs"/>
    <property type="match status" value="1"/>
</dbReference>
<dbReference type="Proteomes" id="UP000191135">
    <property type="component" value="Chromosome"/>
</dbReference>
<evidence type="ECO:0000313" key="2">
    <source>
        <dbReference type="EMBL" id="AQZ50346.1"/>
    </source>
</evidence>
<dbReference type="KEGG" id="mmed:Mame_00972"/>
<dbReference type="RefSeq" id="WP_026173487.1">
    <property type="nucleotide sequence ID" value="NZ_AQWH01000009.1"/>
</dbReference>
<dbReference type="eggNOG" id="COG0589">
    <property type="taxonomic scope" value="Bacteria"/>
</dbReference>